<sequence length="59" mass="6795">MSEPKDLKVKIGTKTEAKWTEILKAQEEALIANKINQELAELIINLAEKRIAEEKEKFK</sequence>
<name>A0A0F8ZV02_9ZZZZ</name>
<reference evidence="1" key="1">
    <citation type="journal article" date="2015" name="Nature">
        <title>Complex archaea that bridge the gap between prokaryotes and eukaryotes.</title>
        <authorList>
            <person name="Spang A."/>
            <person name="Saw J.H."/>
            <person name="Jorgensen S.L."/>
            <person name="Zaremba-Niedzwiedzka K."/>
            <person name="Martijn J."/>
            <person name="Lind A.E."/>
            <person name="van Eijk R."/>
            <person name="Schleper C."/>
            <person name="Guy L."/>
            <person name="Ettema T.J."/>
        </authorList>
    </citation>
    <scope>NUCLEOTIDE SEQUENCE</scope>
</reference>
<gene>
    <name evidence="1" type="ORF">LCGC14_2926380</name>
</gene>
<dbReference type="EMBL" id="LAZR01058296">
    <property type="protein sequence ID" value="KKK70199.1"/>
    <property type="molecule type" value="Genomic_DNA"/>
</dbReference>
<comment type="caution">
    <text evidence="1">The sequence shown here is derived from an EMBL/GenBank/DDBJ whole genome shotgun (WGS) entry which is preliminary data.</text>
</comment>
<dbReference type="AlphaFoldDB" id="A0A0F8ZV02"/>
<protein>
    <submittedName>
        <fullName evidence="1">Uncharacterized protein</fullName>
    </submittedName>
</protein>
<accession>A0A0F8ZV02</accession>
<proteinExistence type="predicted"/>
<evidence type="ECO:0000313" key="1">
    <source>
        <dbReference type="EMBL" id="KKK70199.1"/>
    </source>
</evidence>
<organism evidence="1">
    <name type="scientific">marine sediment metagenome</name>
    <dbReference type="NCBI Taxonomy" id="412755"/>
    <lineage>
        <taxon>unclassified sequences</taxon>
        <taxon>metagenomes</taxon>
        <taxon>ecological metagenomes</taxon>
    </lineage>
</organism>